<dbReference type="SMART" id="SM00448">
    <property type="entry name" value="REC"/>
    <property type="match status" value="1"/>
</dbReference>
<comment type="function">
    <text evidence="3">May play the central regulatory role in sporulation. It may be an element of the effector pathway responsible for the activation of sporulation genes in response to nutritional stress. Spo0A may act in concert with spo0H (a sigma factor) to control the expression of some genes that are critical to the sporulation process.</text>
</comment>
<dbReference type="EMBL" id="FNPV01000001">
    <property type="protein sequence ID" value="SDY22662.1"/>
    <property type="molecule type" value="Genomic_DNA"/>
</dbReference>
<proteinExistence type="predicted"/>
<dbReference type="PANTHER" id="PTHR44591:SF3">
    <property type="entry name" value="RESPONSE REGULATORY DOMAIN-CONTAINING PROTEIN"/>
    <property type="match status" value="1"/>
</dbReference>
<evidence type="ECO:0000313" key="7">
    <source>
        <dbReference type="Proteomes" id="UP000199230"/>
    </source>
</evidence>
<dbReference type="GO" id="GO:0000160">
    <property type="term" value="P:phosphorelay signal transduction system"/>
    <property type="evidence" value="ECO:0007669"/>
    <property type="project" value="InterPro"/>
</dbReference>
<dbReference type="PANTHER" id="PTHR44591">
    <property type="entry name" value="STRESS RESPONSE REGULATOR PROTEIN 1"/>
    <property type="match status" value="1"/>
</dbReference>
<dbReference type="OrthoDB" id="9808843at2"/>
<dbReference type="InterPro" id="IPR011006">
    <property type="entry name" value="CheY-like_superfamily"/>
</dbReference>
<accession>A0A1H3I4W1</accession>
<sequence>MKILSVDDSAIVRKIIRGAVEVLNYDLLEASDGVEGKKVLENHYEEIGLLLLDWNMPGMNGMELLEFIKEDEKYKHIPVMMVTTESEKENIVRAIKAGADHYVVKPFTMEELIKKVLECLGQGDSDE</sequence>
<keyword evidence="2 4" id="KW-0597">Phosphoprotein</keyword>
<evidence type="ECO:0000313" key="6">
    <source>
        <dbReference type="EMBL" id="SDY22662.1"/>
    </source>
</evidence>
<dbReference type="PROSITE" id="PS50110">
    <property type="entry name" value="RESPONSE_REGULATORY"/>
    <property type="match status" value="1"/>
</dbReference>
<dbReference type="SUPFAM" id="SSF52172">
    <property type="entry name" value="CheY-like"/>
    <property type="match status" value="1"/>
</dbReference>
<keyword evidence="7" id="KW-1185">Reference proteome</keyword>
<dbReference type="STRING" id="159292.SAMN05192546_10113"/>
<dbReference type="AlphaFoldDB" id="A0A1H3I4W1"/>
<dbReference type="RefSeq" id="WP_093309635.1">
    <property type="nucleotide sequence ID" value="NZ_FNPV01000001.1"/>
</dbReference>
<evidence type="ECO:0000256" key="3">
    <source>
        <dbReference type="ARBA" id="ARBA00024867"/>
    </source>
</evidence>
<feature type="domain" description="Response regulatory" evidence="5">
    <location>
        <begin position="2"/>
        <end position="120"/>
    </location>
</feature>
<evidence type="ECO:0000256" key="2">
    <source>
        <dbReference type="ARBA" id="ARBA00022553"/>
    </source>
</evidence>
<evidence type="ECO:0000256" key="4">
    <source>
        <dbReference type="PROSITE-ProRule" id="PRU00169"/>
    </source>
</evidence>
<dbReference type="InterPro" id="IPR001789">
    <property type="entry name" value="Sig_transdc_resp-reg_receiver"/>
</dbReference>
<gene>
    <name evidence="6" type="ORF">SAMN05192546_10113</name>
</gene>
<evidence type="ECO:0000259" key="5">
    <source>
        <dbReference type="PROSITE" id="PS50110"/>
    </source>
</evidence>
<organism evidence="6 7">
    <name type="scientific">Tindallia californiensis</name>
    <dbReference type="NCBI Taxonomy" id="159292"/>
    <lineage>
        <taxon>Bacteria</taxon>
        <taxon>Bacillati</taxon>
        <taxon>Bacillota</taxon>
        <taxon>Clostridia</taxon>
        <taxon>Peptostreptococcales</taxon>
        <taxon>Tindalliaceae</taxon>
        <taxon>Tindallia</taxon>
    </lineage>
</organism>
<evidence type="ECO:0000256" key="1">
    <source>
        <dbReference type="ARBA" id="ARBA00018672"/>
    </source>
</evidence>
<dbReference type="Proteomes" id="UP000199230">
    <property type="component" value="Unassembled WGS sequence"/>
</dbReference>
<dbReference type="Pfam" id="PF00072">
    <property type="entry name" value="Response_reg"/>
    <property type="match status" value="1"/>
</dbReference>
<reference evidence="6 7" key="1">
    <citation type="submission" date="2016-10" db="EMBL/GenBank/DDBJ databases">
        <authorList>
            <person name="de Groot N.N."/>
        </authorList>
    </citation>
    <scope>NUCLEOTIDE SEQUENCE [LARGE SCALE GENOMIC DNA]</scope>
    <source>
        <strain evidence="6 7">APO</strain>
    </source>
</reference>
<feature type="modified residue" description="4-aspartylphosphate" evidence="4">
    <location>
        <position position="53"/>
    </location>
</feature>
<dbReference type="InterPro" id="IPR050595">
    <property type="entry name" value="Bact_response_regulator"/>
</dbReference>
<name>A0A1H3I4W1_9FIRM</name>
<dbReference type="Gene3D" id="3.40.50.2300">
    <property type="match status" value="1"/>
</dbReference>
<protein>
    <recommendedName>
        <fullName evidence="1">Stage 0 sporulation protein A homolog</fullName>
    </recommendedName>
</protein>